<evidence type="ECO:0000256" key="1">
    <source>
        <dbReference type="SAM" id="SignalP"/>
    </source>
</evidence>
<organism evidence="2 3">
    <name type="scientific">Pseudobowmanella zhangzhouensis</name>
    <dbReference type="NCBI Taxonomy" id="1537679"/>
    <lineage>
        <taxon>Bacteria</taxon>
        <taxon>Pseudomonadati</taxon>
        <taxon>Pseudomonadota</taxon>
        <taxon>Gammaproteobacteria</taxon>
        <taxon>Alteromonadales</taxon>
        <taxon>Alteromonadaceae</taxon>
    </lineage>
</organism>
<dbReference type="Pfam" id="PF12048">
    <property type="entry name" value="DUF3530"/>
    <property type="match status" value="1"/>
</dbReference>
<comment type="caution">
    <text evidence="2">The sequence shown here is derived from an EMBL/GenBank/DDBJ whole genome shotgun (WGS) entry which is preliminary data.</text>
</comment>
<evidence type="ECO:0000313" key="3">
    <source>
        <dbReference type="Proteomes" id="UP001596364"/>
    </source>
</evidence>
<dbReference type="InterPro" id="IPR022529">
    <property type="entry name" value="DUF3530"/>
</dbReference>
<feature type="signal peptide" evidence="1">
    <location>
        <begin position="1"/>
        <end position="17"/>
    </location>
</feature>
<accession>A0ABW1XNH1</accession>
<evidence type="ECO:0000313" key="2">
    <source>
        <dbReference type="EMBL" id="MFC6440868.1"/>
    </source>
</evidence>
<gene>
    <name evidence="2" type="ORF">ACFP85_12005</name>
</gene>
<protein>
    <submittedName>
        <fullName evidence="2">DUF3530 family protein</fullName>
    </submittedName>
</protein>
<dbReference type="Proteomes" id="UP001596364">
    <property type="component" value="Unassembled WGS sequence"/>
</dbReference>
<keyword evidence="1" id="KW-0732">Signal</keyword>
<proteinExistence type="predicted"/>
<dbReference type="EMBL" id="JBHSUS010000001">
    <property type="protein sequence ID" value="MFC6440868.1"/>
    <property type="molecule type" value="Genomic_DNA"/>
</dbReference>
<keyword evidence="3" id="KW-1185">Reference proteome</keyword>
<dbReference type="RefSeq" id="WP_377148669.1">
    <property type="nucleotide sequence ID" value="NZ_JBHSUS010000001.1"/>
</dbReference>
<feature type="chain" id="PRO_5046872164" evidence="1">
    <location>
        <begin position="18"/>
        <end position="277"/>
    </location>
</feature>
<reference evidence="3" key="1">
    <citation type="journal article" date="2019" name="Int. J. Syst. Evol. Microbiol.">
        <title>The Global Catalogue of Microorganisms (GCM) 10K type strain sequencing project: providing services to taxonomists for standard genome sequencing and annotation.</title>
        <authorList>
            <consortium name="The Broad Institute Genomics Platform"/>
            <consortium name="The Broad Institute Genome Sequencing Center for Infectious Disease"/>
            <person name="Wu L."/>
            <person name="Ma J."/>
        </authorList>
    </citation>
    <scope>NUCLEOTIDE SEQUENCE [LARGE SCALE GENOMIC DNA]</scope>
    <source>
        <strain evidence="3">CGMCC 1.16031</strain>
    </source>
</reference>
<sequence length="277" mass="31430">MRSILILLCLVSLYTQATTREELNQMLRWQHAGDDYISISAGDKELLVLRQTFTSVQQLGVVILLNEEGESAAGRLQWMADSLNQAGWTTYSLALPRVYFPSPQDEQSQSATSSAPDIPESLAGFAWQAGMPDNQFALQEALLIEQLQALRNQIGDFKGFLMVISEGVSAAWMTKLIAENRFNTDALVAIGPYWPHQQFNQQIPTLVRQLSTPLLDIQSDRFNSWSMMTSEKRQIAARQTFKVYYRQRHISGLDTSQPAQYNWLAKEIHGWVRSLGW</sequence>
<name>A0ABW1XNH1_9ALTE</name>